<feature type="compositionally biased region" description="Basic and acidic residues" evidence="1">
    <location>
        <begin position="67"/>
        <end position="77"/>
    </location>
</feature>
<keyword evidence="3" id="KW-1185">Reference proteome</keyword>
<evidence type="ECO:0000313" key="2">
    <source>
        <dbReference type="EMBL" id="QCD91196.1"/>
    </source>
</evidence>
<dbReference type="EMBL" id="CP039348">
    <property type="protein sequence ID" value="QCD91196.1"/>
    <property type="molecule type" value="Genomic_DNA"/>
</dbReference>
<protein>
    <submittedName>
        <fullName evidence="2">Uncharacterized protein</fullName>
    </submittedName>
</protein>
<feature type="region of interest" description="Disordered" evidence="1">
    <location>
        <begin position="268"/>
        <end position="334"/>
    </location>
</feature>
<accession>A0A4D6LT43</accession>
<feature type="compositionally biased region" description="Low complexity" evidence="1">
    <location>
        <begin position="213"/>
        <end position="223"/>
    </location>
</feature>
<evidence type="ECO:0000256" key="1">
    <source>
        <dbReference type="SAM" id="MobiDB-lite"/>
    </source>
</evidence>
<feature type="region of interest" description="Disordered" evidence="1">
    <location>
        <begin position="1"/>
        <end position="110"/>
    </location>
</feature>
<feature type="compositionally biased region" description="Basic and acidic residues" evidence="1">
    <location>
        <begin position="175"/>
        <end position="200"/>
    </location>
</feature>
<dbReference type="AlphaFoldDB" id="A0A4D6LT43"/>
<reference evidence="2 3" key="1">
    <citation type="submission" date="2019-04" db="EMBL/GenBank/DDBJ databases">
        <title>An improved genome assembly and genetic linkage map for asparagus bean, Vigna unguiculata ssp. sesquipedialis.</title>
        <authorList>
            <person name="Xia Q."/>
            <person name="Zhang R."/>
            <person name="Dong Y."/>
        </authorList>
    </citation>
    <scope>NUCLEOTIDE SEQUENCE [LARGE SCALE GENOMIC DNA]</scope>
    <source>
        <tissue evidence="2">Leaf</tissue>
    </source>
</reference>
<feature type="region of interest" description="Disordered" evidence="1">
    <location>
        <begin position="147"/>
        <end position="234"/>
    </location>
</feature>
<feature type="compositionally biased region" description="Low complexity" evidence="1">
    <location>
        <begin position="1"/>
        <end position="15"/>
    </location>
</feature>
<sequence length="334" mass="36484">MEATTTTTMNAAAATPIQGREGSQGDGEKGIACSSETMELKGGADDVTEADSVDPDPLALAGHKRKASSEIDPHRANSSDPLSSPAVEQHAEMVPPQGGENEKVEDDDKNMSQRGVLIDLNQGPEEMDAYIHDDVFKEKVETVAEENIEVKPEKGELSDFDLNKEGGVVDSSNDGDVKAEEDKEIAHEGLSKMETEKGEETVNDSVESEEVAENVVENTEEAVPASENKQEEPGSLIDGIYHQMELPCELNKECEPFSDNDAEKMEVEPYDEAAEEKNEDVAEKVEVVDEEKEKEKMNNEENDVETSSPVKEGLLRGPLDFDLDLNQVPSMEDD</sequence>
<proteinExistence type="predicted"/>
<gene>
    <name evidence="2" type="ORF">DEO72_LG4g2160</name>
</gene>
<organism evidence="2 3">
    <name type="scientific">Vigna unguiculata</name>
    <name type="common">Cowpea</name>
    <dbReference type="NCBI Taxonomy" id="3917"/>
    <lineage>
        <taxon>Eukaryota</taxon>
        <taxon>Viridiplantae</taxon>
        <taxon>Streptophyta</taxon>
        <taxon>Embryophyta</taxon>
        <taxon>Tracheophyta</taxon>
        <taxon>Spermatophyta</taxon>
        <taxon>Magnoliopsida</taxon>
        <taxon>eudicotyledons</taxon>
        <taxon>Gunneridae</taxon>
        <taxon>Pentapetalae</taxon>
        <taxon>rosids</taxon>
        <taxon>fabids</taxon>
        <taxon>Fabales</taxon>
        <taxon>Fabaceae</taxon>
        <taxon>Papilionoideae</taxon>
        <taxon>50 kb inversion clade</taxon>
        <taxon>NPAAA clade</taxon>
        <taxon>indigoferoid/millettioid clade</taxon>
        <taxon>Phaseoleae</taxon>
        <taxon>Vigna</taxon>
    </lineage>
</organism>
<name>A0A4D6LT43_VIGUN</name>
<feature type="compositionally biased region" description="Basic and acidic residues" evidence="1">
    <location>
        <begin position="147"/>
        <end position="164"/>
    </location>
</feature>
<evidence type="ECO:0000313" key="3">
    <source>
        <dbReference type="Proteomes" id="UP000501690"/>
    </source>
</evidence>
<dbReference type="Proteomes" id="UP000501690">
    <property type="component" value="Linkage Group LG4"/>
</dbReference>
<feature type="compositionally biased region" description="Basic and acidic residues" evidence="1">
    <location>
        <begin position="275"/>
        <end position="299"/>
    </location>
</feature>